<protein>
    <submittedName>
        <fullName evidence="1">Uncharacterized protein</fullName>
    </submittedName>
</protein>
<dbReference type="EMBL" id="CM037027">
    <property type="protein sequence ID" value="KAH7658472.1"/>
    <property type="molecule type" value="Genomic_DNA"/>
</dbReference>
<sequence>MISIAMKGDESELGDHRGVIHHASPPLPPVPSSKSRLHNFSFPSGSWGSTKAFRFTKPAAGSTPPAAAVAASTAAPEEEASFPPGRPWNLRTRRAACSAPMEKDGEEVKNTESRSPPRMEKVGSGSLRTVRLRSEGGGEKAQKGGEMRRLIVPLSKEEIEEDYYAFKGSKPPRRPKKRPRVVQRQLESLYPAFWLSEVTLDMYKISD</sequence>
<name>A0ACB7UDS2_DIOAL</name>
<gene>
    <name evidence="1" type="ORF">IHE45_17G089900</name>
</gene>
<evidence type="ECO:0000313" key="1">
    <source>
        <dbReference type="EMBL" id="KAH7658472.1"/>
    </source>
</evidence>
<dbReference type="Proteomes" id="UP000827976">
    <property type="component" value="Chromosome 17"/>
</dbReference>
<proteinExistence type="predicted"/>
<reference evidence="2" key="1">
    <citation type="journal article" date="2022" name="Nat. Commun.">
        <title>Chromosome evolution and the genetic basis of agronomically important traits in greater yam.</title>
        <authorList>
            <person name="Bredeson J.V."/>
            <person name="Lyons J.B."/>
            <person name="Oniyinde I.O."/>
            <person name="Okereke N.R."/>
            <person name="Kolade O."/>
            <person name="Nnabue I."/>
            <person name="Nwadili C.O."/>
            <person name="Hribova E."/>
            <person name="Parker M."/>
            <person name="Nwogha J."/>
            <person name="Shu S."/>
            <person name="Carlson J."/>
            <person name="Kariba R."/>
            <person name="Muthemba S."/>
            <person name="Knop K."/>
            <person name="Barton G.J."/>
            <person name="Sherwood A.V."/>
            <person name="Lopez-Montes A."/>
            <person name="Asiedu R."/>
            <person name="Jamnadass R."/>
            <person name="Muchugi A."/>
            <person name="Goodstein D."/>
            <person name="Egesi C.N."/>
            <person name="Featherston J."/>
            <person name="Asfaw A."/>
            <person name="Simpson G.G."/>
            <person name="Dolezel J."/>
            <person name="Hendre P.S."/>
            <person name="Van Deynze A."/>
            <person name="Kumar P.L."/>
            <person name="Obidiegwu J.E."/>
            <person name="Bhattacharjee R."/>
            <person name="Rokhsar D.S."/>
        </authorList>
    </citation>
    <scope>NUCLEOTIDE SEQUENCE [LARGE SCALE GENOMIC DNA]</scope>
    <source>
        <strain evidence="2">cv. TDa95/00328</strain>
    </source>
</reference>
<evidence type="ECO:0000313" key="2">
    <source>
        <dbReference type="Proteomes" id="UP000827976"/>
    </source>
</evidence>
<keyword evidence="2" id="KW-1185">Reference proteome</keyword>
<organism evidence="1 2">
    <name type="scientific">Dioscorea alata</name>
    <name type="common">Purple yam</name>
    <dbReference type="NCBI Taxonomy" id="55571"/>
    <lineage>
        <taxon>Eukaryota</taxon>
        <taxon>Viridiplantae</taxon>
        <taxon>Streptophyta</taxon>
        <taxon>Embryophyta</taxon>
        <taxon>Tracheophyta</taxon>
        <taxon>Spermatophyta</taxon>
        <taxon>Magnoliopsida</taxon>
        <taxon>Liliopsida</taxon>
        <taxon>Dioscoreales</taxon>
        <taxon>Dioscoreaceae</taxon>
        <taxon>Dioscorea</taxon>
    </lineage>
</organism>
<accession>A0ACB7UDS2</accession>
<comment type="caution">
    <text evidence="1">The sequence shown here is derived from an EMBL/GenBank/DDBJ whole genome shotgun (WGS) entry which is preliminary data.</text>
</comment>